<evidence type="ECO:0000256" key="1">
    <source>
        <dbReference type="ARBA" id="ARBA00000085"/>
    </source>
</evidence>
<evidence type="ECO:0000256" key="5">
    <source>
        <dbReference type="ARBA" id="ARBA00022679"/>
    </source>
</evidence>
<dbReference type="GO" id="GO:0004721">
    <property type="term" value="F:phosphoprotein phosphatase activity"/>
    <property type="evidence" value="ECO:0007669"/>
    <property type="project" value="TreeGrafter"/>
</dbReference>
<keyword evidence="9" id="KW-0472">Membrane</keyword>
<dbReference type="PRINTS" id="PR00344">
    <property type="entry name" value="BCTRLSENSOR"/>
</dbReference>
<dbReference type="GO" id="GO:0000155">
    <property type="term" value="F:phosphorelay sensor kinase activity"/>
    <property type="evidence" value="ECO:0007669"/>
    <property type="project" value="InterPro"/>
</dbReference>
<reference evidence="12 14" key="2">
    <citation type="submission" date="2013-03" db="EMBL/GenBank/DDBJ databases">
        <title>The Genome Sequence of Enterococcus gilvus ATCC BAA-350 (PacBio/Illumina hybrid assembly).</title>
        <authorList>
            <consortium name="The Broad Institute Genomics Platform"/>
            <consortium name="The Broad Institute Genome Sequencing Center for Infectious Disease"/>
            <person name="Earl A."/>
            <person name="Russ C."/>
            <person name="Gilmore M."/>
            <person name="Surin D."/>
            <person name="Walker B."/>
            <person name="Young S."/>
            <person name="Zeng Q."/>
            <person name="Gargeya S."/>
            <person name="Fitzgerald M."/>
            <person name="Haas B."/>
            <person name="Abouelleil A."/>
            <person name="Allen A.W."/>
            <person name="Alvarado L."/>
            <person name="Arachchi H.M."/>
            <person name="Berlin A.M."/>
            <person name="Chapman S.B."/>
            <person name="Gainer-Dewar J."/>
            <person name="Goldberg J."/>
            <person name="Griggs A."/>
            <person name="Gujja S."/>
            <person name="Hansen M."/>
            <person name="Howarth C."/>
            <person name="Imamovic A."/>
            <person name="Ireland A."/>
            <person name="Larimer J."/>
            <person name="McCowan C."/>
            <person name="Murphy C."/>
            <person name="Pearson M."/>
            <person name="Poon T.W."/>
            <person name="Priest M."/>
            <person name="Roberts A."/>
            <person name="Saif S."/>
            <person name="Shea T."/>
            <person name="Sisk P."/>
            <person name="Sykes S."/>
            <person name="Wortman J."/>
            <person name="Nusbaum C."/>
            <person name="Birren B."/>
        </authorList>
    </citation>
    <scope>NUCLEOTIDE SEQUENCE [LARGE SCALE GENOMIC DNA]</scope>
    <source>
        <strain evidence="12 14">ATCC BAA-350</strain>
    </source>
</reference>
<keyword evidence="14" id="KW-1185">Reference proteome</keyword>
<comment type="catalytic activity">
    <reaction evidence="1">
        <text>ATP + protein L-histidine = ADP + protein N-phospho-L-histidine.</text>
        <dbReference type="EC" id="2.7.13.3"/>
    </reaction>
</comment>
<dbReference type="FunFam" id="3.30.565.10:FF:000006">
    <property type="entry name" value="Sensor histidine kinase WalK"/>
    <property type="match status" value="1"/>
</dbReference>
<keyword evidence="9" id="KW-1133">Transmembrane helix</keyword>
<dbReference type="CDD" id="cd00075">
    <property type="entry name" value="HATPase"/>
    <property type="match status" value="1"/>
</dbReference>
<dbReference type="eggNOG" id="COG5002">
    <property type="taxonomic scope" value="Bacteria"/>
</dbReference>
<feature type="domain" description="Histidine kinase" evidence="10">
    <location>
        <begin position="146"/>
        <end position="360"/>
    </location>
</feature>
<dbReference type="NCBIfam" id="NF033091">
    <property type="entry name" value="HK_VanS_ACDEFG"/>
    <property type="match status" value="1"/>
</dbReference>
<keyword evidence="6" id="KW-0418">Kinase</keyword>
<feature type="transmembrane region" description="Helical" evidence="9">
    <location>
        <begin position="61"/>
        <end position="82"/>
    </location>
</feature>
<dbReference type="Proteomes" id="UP000014160">
    <property type="component" value="Unassembled WGS sequence"/>
</dbReference>
<name>R2VCQ2_9ENTE</name>
<dbReference type="EMBL" id="AJDQ01000008">
    <property type="protein sequence ID" value="EOI55411.1"/>
    <property type="molecule type" value="Genomic_DNA"/>
</dbReference>
<evidence type="ECO:0000256" key="7">
    <source>
        <dbReference type="ARBA" id="ARBA00023012"/>
    </source>
</evidence>
<dbReference type="AlphaFoldDB" id="R2VCQ2"/>
<dbReference type="SMART" id="SM00387">
    <property type="entry name" value="HATPase_c"/>
    <property type="match status" value="1"/>
</dbReference>
<gene>
    <name evidence="12" type="ORF">I592_01347</name>
    <name evidence="11" type="ORF">UKC_02619</name>
</gene>
<dbReference type="PANTHER" id="PTHR45453">
    <property type="entry name" value="PHOSPHATE REGULON SENSOR PROTEIN PHOR"/>
    <property type="match status" value="1"/>
</dbReference>
<evidence type="ECO:0000256" key="2">
    <source>
        <dbReference type="ARBA" id="ARBA00004370"/>
    </source>
</evidence>
<evidence type="ECO:0000256" key="8">
    <source>
        <dbReference type="SAM" id="Coils"/>
    </source>
</evidence>
<dbReference type="PATRIC" id="fig|1158614.3.peg.2611"/>
<evidence type="ECO:0000256" key="6">
    <source>
        <dbReference type="ARBA" id="ARBA00022777"/>
    </source>
</evidence>
<keyword evidence="4" id="KW-0597">Phosphoprotein</keyword>
<evidence type="ECO:0000313" key="12">
    <source>
        <dbReference type="EMBL" id="EOW82046.1"/>
    </source>
</evidence>
<dbReference type="InterPro" id="IPR036890">
    <property type="entry name" value="HATPase_C_sf"/>
</dbReference>
<organism evidence="11 13">
    <name type="scientific">Enterococcus gilvus ATCC BAA-350</name>
    <dbReference type="NCBI Taxonomy" id="1158614"/>
    <lineage>
        <taxon>Bacteria</taxon>
        <taxon>Bacillati</taxon>
        <taxon>Bacillota</taxon>
        <taxon>Bacilli</taxon>
        <taxon>Lactobacillales</taxon>
        <taxon>Enterococcaceae</taxon>
        <taxon>Enterococcus</taxon>
    </lineage>
</organism>
<dbReference type="PANTHER" id="PTHR45453:SF1">
    <property type="entry name" value="PHOSPHATE REGULON SENSOR PROTEIN PHOR"/>
    <property type="match status" value="1"/>
</dbReference>
<accession>R2VCQ2</accession>
<evidence type="ECO:0000256" key="4">
    <source>
        <dbReference type="ARBA" id="ARBA00022553"/>
    </source>
</evidence>
<dbReference type="InterPro" id="IPR003661">
    <property type="entry name" value="HisK_dim/P_dom"/>
</dbReference>
<keyword evidence="8" id="KW-0175">Coiled coil</keyword>
<feature type="coiled-coil region" evidence="8">
    <location>
        <begin position="105"/>
        <end position="139"/>
    </location>
</feature>
<protein>
    <recommendedName>
        <fullName evidence="3">histidine kinase</fullName>
        <ecNumber evidence="3">2.7.13.3</ecNumber>
    </recommendedName>
</protein>
<dbReference type="HOGENOM" id="CLU_000445_89_3_9"/>
<evidence type="ECO:0000256" key="3">
    <source>
        <dbReference type="ARBA" id="ARBA00012438"/>
    </source>
</evidence>
<dbReference type="SMART" id="SM00388">
    <property type="entry name" value="HisKA"/>
    <property type="match status" value="1"/>
</dbReference>
<evidence type="ECO:0000313" key="13">
    <source>
        <dbReference type="Proteomes" id="UP000013750"/>
    </source>
</evidence>
<dbReference type="PROSITE" id="PS50109">
    <property type="entry name" value="HIS_KIN"/>
    <property type="match status" value="1"/>
</dbReference>
<dbReference type="EMBL" id="ASWH01000001">
    <property type="protein sequence ID" value="EOW82046.1"/>
    <property type="molecule type" value="Genomic_DNA"/>
</dbReference>
<dbReference type="Gene3D" id="3.30.565.10">
    <property type="entry name" value="Histidine kinase-like ATPase, C-terminal domain"/>
    <property type="match status" value="1"/>
</dbReference>
<comment type="subcellular location">
    <subcellularLocation>
        <location evidence="2">Membrane</location>
    </subcellularLocation>
</comment>
<dbReference type="InterPro" id="IPR050351">
    <property type="entry name" value="BphY/WalK/GraS-like"/>
</dbReference>
<dbReference type="InterPro" id="IPR004358">
    <property type="entry name" value="Sig_transdc_His_kin-like_C"/>
</dbReference>
<dbReference type="CDD" id="cd00082">
    <property type="entry name" value="HisKA"/>
    <property type="match status" value="1"/>
</dbReference>
<dbReference type="Pfam" id="PF02518">
    <property type="entry name" value="HATPase_c"/>
    <property type="match status" value="1"/>
</dbReference>
<keyword evidence="9" id="KW-0812">Transmembrane</keyword>
<comment type="caution">
    <text evidence="11">The sequence shown here is derived from an EMBL/GenBank/DDBJ whole genome shotgun (WGS) entry which is preliminary data.</text>
</comment>
<keyword evidence="7" id="KW-0902">Two-component regulatory system</keyword>
<dbReference type="Pfam" id="PF00512">
    <property type="entry name" value="HisKA"/>
    <property type="match status" value="1"/>
</dbReference>
<reference evidence="11 13" key="1">
    <citation type="submission" date="2013-02" db="EMBL/GenBank/DDBJ databases">
        <title>The Genome Sequence of Enterococcus gilvus ATCC BAA-350.</title>
        <authorList>
            <consortium name="The Broad Institute Genome Sequencing Platform"/>
            <consortium name="The Broad Institute Genome Sequencing Center for Infectious Disease"/>
            <person name="Earl A.M."/>
            <person name="Gilmore M.S."/>
            <person name="Lebreton F."/>
            <person name="Walker B."/>
            <person name="Young S.K."/>
            <person name="Zeng Q."/>
            <person name="Gargeya S."/>
            <person name="Fitzgerald M."/>
            <person name="Haas B."/>
            <person name="Abouelleil A."/>
            <person name="Alvarado L."/>
            <person name="Arachchi H.M."/>
            <person name="Berlin A.M."/>
            <person name="Chapman S.B."/>
            <person name="Dewar J."/>
            <person name="Goldberg J."/>
            <person name="Griggs A."/>
            <person name="Gujja S."/>
            <person name="Hansen M."/>
            <person name="Howarth C."/>
            <person name="Imamovic A."/>
            <person name="Larimer J."/>
            <person name="McCowan C."/>
            <person name="Murphy C."/>
            <person name="Neiman D."/>
            <person name="Pearson M."/>
            <person name="Priest M."/>
            <person name="Roberts A."/>
            <person name="Saif S."/>
            <person name="Shea T."/>
            <person name="Sisk P."/>
            <person name="Sykes S."/>
            <person name="Wortman J."/>
            <person name="Nusbaum C."/>
            <person name="Birren B."/>
        </authorList>
    </citation>
    <scope>NUCLEOTIDE SEQUENCE [LARGE SCALE GENOMIC DNA]</scope>
    <source>
        <strain evidence="11 13">ATCC BAA-350</strain>
    </source>
</reference>
<dbReference type="SUPFAM" id="SSF55874">
    <property type="entry name" value="ATPase domain of HSP90 chaperone/DNA topoisomerase II/histidine kinase"/>
    <property type="match status" value="1"/>
</dbReference>
<dbReference type="GO" id="GO:0005886">
    <property type="term" value="C:plasma membrane"/>
    <property type="evidence" value="ECO:0007669"/>
    <property type="project" value="TreeGrafter"/>
</dbReference>
<dbReference type="InterPro" id="IPR003594">
    <property type="entry name" value="HATPase_dom"/>
</dbReference>
<proteinExistence type="predicted"/>
<dbReference type="EC" id="2.7.13.3" evidence="3"/>
<evidence type="ECO:0000313" key="14">
    <source>
        <dbReference type="Proteomes" id="UP000014160"/>
    </source>
</evidence>
<dbReference type="InterPro" id="IPR005467">
    <property type="entry name" value="His_kinase_dom"/>
</dbReference>
<keyword evidence="5" id="KW-0808">Transferase</keyword>
<dbReference type="InterPro" id="IPR036097">
    <property type="entry name" value="HisK_dim/P_sf"/>
</dbReference>
<dbReference type="Gene3D" id="1.10.287.130">
    <property type="match status" value="1"/>
</dbReference>
<dbReference type="RefSeq" id="WP_010780992.1">
    <property type="nucleotide sequence ID" value="NZ_ASWH01000001.1"/>
</dbReference>
<dbReference type="Proteomes" id="UP000013750">
    <property type="component" value="Unassembled WGS sequence"/>
</dbReference>
<evidence type="ECO:0000313" key="11">
    <source>
        <dbReference type="EMBL" id="EOI55411.1"/>
    </source>
</evidence>
<dbReference type="GO" id="GO:0016036">
    <property type="term" value="P:cellular response to phosphate starvation"/>
    <property type="evidence" value="ECO:0007669"/>
    <property type="project" value="TreeGrafter"/>
</dbReference>
<dbReference type="InterPro" id="IPR058212">
    <property type="entry name" value="VanS-like"/>
</dbReference>
<evidence type="ECO:0000259" key="10">
    <source>
        <dbReference type="PROSITE" id="PS50109"/>
    </source>
</evidence>
<dbReference type="SUPFAM" id="SSF47384">
    <property type="entry name" value="Homodimeric domain of signal transducing histidine kinase"/>
    <property type="match status" value="1"/>
</dbReference>
<feature type="transmembrane region" description="Helical" evidence="9">
    <location>
        <begin position="12"/>
        <end position="35"/>
    </location>
</feature>
<evidence type="ECO:0000256" key="9">
    <source>
        <dbReference type="SAM" id="Phobius"/>
    </source>
</evidence>
<sequence length="360" mass="41774">MKNNYKNPLVRKILFQYCATVFGSLVVLILIPLIIKQVSLLRVWEESELLYQVLSFFNKNLYIILLIGVVFIWILTTFLFIIRVISYLNETTQATSQLLEEPNRRIQLSQDLFSVQEEMNQLREKNNLALQAAKEAEQRKNDLVVYLAHDLRTPLTSVIGYLTLLQEEKQLSTELRARYTGIALEKAERLELLIEEFFEITRFNLTTLTLRTEEVDLSFMLEQITYEFLPILDEKQLKWQLEIEKSVIGRVDAEKMERVFDNLIRNAINYSFEGSTIQLILRKGTSIELKVSNEGYTIPKEKINQIFEPFYRMDNARSSSTGGTGLGLPIAKEIVQAMNGTIRADSEENRITFIVELPIN</sequence>